<dbReference type="Pfam" id="PF02357">
    <property type="entry name" value="NusG"/>
    <property type="match status" value="1"/>
</dbReference>
<gene>
    <name evidence="5" type="ORF">HYN86_18780</name>
</gene>
<evidence type="ECO:0000313" key="5">
    <source>
        <dbReference type="EMBL" id="AXB58523.1"/>
    </source>
</evidence>
<dbReference type="RefSeq" id="WP_113679435.1">
    <property type="nucleotide sequence ID" value="NZ_CP030261.1"/>
</dbReference>
<dbReference type="PANTHER" id="PTHR30265">
    <property type="entry name" value="RHO-INTERACTING TRANSCRIPTION TERMINATION FACTOR NUSG"/>
    <property type="match status" value="1"/>
</dbReference>
<name>A0A344LX81_9FLAO</name>
<dbReference type="GO" id="GO:0031564">
    <property type="term" value="P:transcription antitermination"/>
    <property type="evidence" value="ECO:0007669"/>
    <property type="project" value="UniProtKB-KW"/>
</dbReference>
<dbReference type="KEGG" id="ffl:HYN86_18780"/>
<dbReference type="SUPFAM" id="SSF82679">
    <property type="entry name" value="N-utilization substance G protein NusG, N-terminal domain"/>
    <property type="match status" value="1"/>
</dbReference>
<protein>
    <submittedName>
        <fullName evidence="5">Antitermination protein NusG</fullName>
    </submittedName>
</protein>
<organism evidence="5 6">
    <name type="scientific">Flavobacterium fluviale</name>
    <dbReference type="NCBI Taxonomy" id="2249356"/>
    <lineage>
        <taxon>Bacteria</taxon>
        <taxon>Pseudomonadati</taxon>
        <taxon>Bacteroidota</taxon>
        <taxon>Flavobacteriia</taxon>
        <taxon>Flavobacteriales</taxon>
        <taxon>Flavobacteriaceae</taxon>
        <taxon>Flavobacterium</taxon>
    </lineage>
</organism>
<proteinExistence type="predicted"/>
<dbReference type="InterPro" id="IPR006645">
    <property type="entry name" value="NGN-like_dom"/>
</dbReference>
<sequence length="156" mass="18368">MKWYVVYTKPKWEKRAAEQLTKFNINCYCPVIKKIQQRSDRKIKVEVPLFNHYIFVQLAEKDRNLVFHSPGVVRFLFWLGRHAVVKDQEIETIKEWLNTGDTSSEISVMQYQIGDKIHLNSGPFCDQNAVIKDITKTHYVLILESLGYVLKVKHKS</sequence>
<dbReference type="InterPro" id="IPR043425">
    <property type="entry name" value="NusG-like"/>
</dbReference>
<dbReference type="PANTHER" id="PTHR30265:SF4">
    <property type="entry name" value="KOW MOTIF FAMILY PROTEIN, EXPRESSED"/>
    <property type="match status" value="1"/>
</dbReference>
<evidence type="ECO:0000256" key="2">
    <source>
        <dbReference type="ARBA" id="ARBA00023015"/>
    </source>
</evidence>
<evidence type="ECO:0000256" key="1">
    <source>
        <dbReference type="ARBA" id="ARBA00022814"/>
    </source>
</evidence>
<reference evidence="5 6" key="1">
    <citation type="submission" date="2018-06" db="EMBL/GenBank/DDBJ databases">
        <title>Genome sequencing of Flavobacterium.</title>
        <authorList>
            <person name="Baek M.-G."/>
            <person name="Yi H."/>
        </authorList>
    </citation>
    <scope>NUCLEOTIDE SEQUENCE [LARGE SCALE GENOMIC DNA]</scope>
    <source>
        <strain evidence="5 6">HYN0086</strain>
    </source>
</reference>
<dbReference type="Proteomes" id="UP000251561">
    <property type="component" value="Chromosome"/>
</dbReference>
<dbReference type="NCBIfam" id="NF033644">
    <property type="entry name" value="antiterm_UpxY"/>
    <property type="match status" value="1"/>
</dbReference>
<dbReference type="InterPro" id="IPR036735">
    <property type="entry name" value="NGN_dom_sf"/>
</dbReference>
<keyword evidence="6" id="KW-1185">Reference proteome</keyword>
<dbReference type="CDD" id="cd09895">
    <property type="entry name" value="NGN_SP_UpxY"/>
    <property type="match status" value="1"/>
</dbReference>
<evidence type="ECO:0000259" key="4">
    <source>
        <dbReference type="Pfam" id="PF02357"/>
    </source>
</evidence>
<keyword evidence="1" id="KW-0889">Transcription antitermination</keyword>
<evidence type="ECO:0000313" key="6">
    <source>
        <dbReference type="Proteomes" id="UP000251561"/>
    </source>
</evidence>
<dbReference type="OrthoDB" id="9796143at2"/>
<accession>A0A344LX81</accession>
<evidence type="ECO:0000256" key="3">
    <source>
        <dbReference type="ARBA" id="ARBA00023163"/>
    </source>
</evidence>
<keyword evidence="3" id="KW-0804">Transcription</keyword>
<keyword evidence="2" id="KW-0805">Transcription regulation</keyword>
<dbReference type="AlphaFoldDB" id="A0A344LX81"/>
<dbReference type="EMBL" id="CP030261">
    <property type="protein sequence ID" value="AXB58523.1"/>
    <property type="molecule type" value="Genomic_DNA"/>
</dbReference>
<dbReference type="GO" id="GO:0006354">
    <property type="term" value="P:DNA-templated transcription elongation"/>
    <property type="evidence" value="ECO:0007669"/>
    <property type="project" value="InterPro"/>
</dbReference>
<dbReference type="Gene3D" id="3.30.70.940">
    <property type="entry name" value="NusG, N-terminal domain"/>
    <property type="match status" value="1"/>
</dbReference>
<feature type="domain" description="NusG-like N-terminal" evidence="4">
    <location>
        <begin position="1"/>
        <end position="93"/>
    </location>
</feature>